<dbReference type="PANTHER" id="PTHR33909:SF1">
    <property type="entry name" value="SEC TRANSLOCON ACCESSORY COMPLEX SUBUNIT YAJC"/>
    <property type="match status" value="1"/>
</dbReference>
<evidence type="ECO:0000256" key="5">
    <source>
        <dbReference type="ARBA" id="ARBA00022475"/>
    </source>
</evidence>
<protein>
    <recommendedName>
        <fullName evidence="3">Sec translocon accessory complex subunit YajC</fullName>
    </recommendedName>
</protein>
<accession>A0A517R1W1</accession>
<dbReference type="Pfam" id="PF02699">
    <property type="entry name" value="YajC"/>
    <property type="match status" value="1"/>
</dbReference>
<evidence type="ECO:0000313" key="13">
    <source>
        <dbReference type="Proteomes" id="UP000317318"/>
    </source>
</evidence>
<keyword evidence="10 11" id="KW-0472">Membrane</keyword>
<dbReference type="GO" id="GO:0005886">
    <property type="term" value="C:plasma membrane"/>
    <property type="evidence" value="ECO:0007669"/>
    <property type="project" value="UniProtKB-SubCell"/>
</dbReference>
<evidence type="ECO:0000256" key="8">
    <source>
        <dbReference type="ARBA" id="ARBA00022989"/>
    </source>
</evidence>
<gene>
    <name evidence="12" type="ORF">Pan189_22160</name>
</gene>
<dbReference type="SMART" id="SM01323">
    <property type="entry name" value="YajC"/>
    <property type="match status" value="1"/>
</dbReference>
<evidence type="ECO:0000256" key="4">
    <source>
        <dbReference type="ARBA" id="ARBA00022448"/>
    </source>
</evidence>
<keyword evidence="7" id="KW-0653">Protein transport</keyword>
<dbReference type="KEGG" id="svp:Pan189_22160"/>
<evidence type="ECO:0000256" key="7">
    <source>
        <dbReference type="ARBA" id="ARBA00022927"/>
    </source>
</evidence>
<keyword evidence="8 11" id="KW-1133">Transmembrane helix</keyword>
<dbReference type="AlphaFoldDB" id="A0A517R1W1"/>
<evidence type="ECO:0000256" key="10">
    <source>
        <dbReference type="ARBA" id="ARBA00023136"/>
    </source>
</evidence>
<keyword evidence="9" id="KW-0811">Translocation</keyword>
<sequence length="133" mass="14202">MFECVSAVILQAGSGLLAQAPAAGEKAPGFAETLMGMLPIMLPLIVLYVVIVVLPGNREKKKREELLNSLKKNDRVITTAGMIGSVANISSDGKEVTLKFGDSTRIPFVRSSIQTVLRDDLEEKTGAKAASEK</sequence>
<dbReference type="InterPro" id="IPR003849">
    <property type="entry name" value="Preprotein_translocase_YajC"/>
</dbReference>
<dbReference type="GO" id="GO:0015031">
    <property type="term" value="P:protein transport"/>
    <property type="evidence" value="ECO:0007669"/>
    <property type="project" value="UniProtKB-KW"/>
</dbReference>
<evidence type="ECO:0000256" key="11">
    <source>
        <dbReference type="SAM" id="Phobius"/>
    </source>
</evidence>
<evidence type="ECO:0000256" key="3">
    <source>
        <dbReference type="ARBA" id="ARBA00014962"/>
    </source>
</evidence>
<reference evidence="12 13" key="1">
    <citation type="submission" date="2019-02" db="EMBL/GenBank/DDBJ databases">
        <title>Deep-cultivation of Planctomycetes and their phenomic and genomic characterization uncovers novel biology.</title>
        <authorList>
            <person name="Wiegand S."/>
            <person name="Jogler M."/>
            <person name="Boedeker C."/>
            <person name="Pinto D."/>
            <person name="Vollmers J."/>
            <person name="Rivas-Marin E."/>
            <person name="Kohn T."/>
            <person name="Peeters S.H."/>
            <person name="Heuer A."/>
            <person name="Rast P."/>
            <person name="Oberbeckmann S."/>
            <person name="Bunk B."/>
            <person name="Jeske O."/>
            <person name="Meyerdierks A."/>
            <person name="Storesund J.E."/>
            <person name="Kallscheuer N."/>
            <person name="Luecker S."/>
            <person name="Lage O.M."/>
            <person name="Pohl T."/>
            <person name="Merkel B.J."/>
            <person name="Hornburger P."/>
            <person name="Mueller R.-W."/>
            <person name="Bruemmer F."/>
            <person name="Labrenz M."/>
            <person name="Spormann A.M."/>
            <person name="Op den Camp H."/>
            <person name="Overmann J."/>
            <person name="Amann R."/>
            <person name="Jetten M.S.M."/>
            <person name="Mascher T."/>
            <person name="Medema M.H."/>
            <person name="Devos D.P."/>
            <person name="Kaster A.-K."/>
            <person name="Ovreas L."/>
            <person name="Rohde M."/>
            <person name="Galperin M.Y."/>
            <person name="Jogler C."/>
        </authorList>
    </citation>
    <scope>NUCLEOTIDE SEQUENCE [LARGE SCALE GENOMIC DNA]</scope>
    <source>
        <strain evidence="12 13">Pan189</strain>
    </source>
</reference>
<evidence type="ECO:0000256" key="2">
    <source>
        <dbReference type="ARBA" id="ARBA00006742"/>
    </source>
</evidence>
<proteinExistence type="inferred from homology"/>
<comment type="similarity">
    <text evidence="2">Belongs to the YajC family.</text>
</comment>
<dbReference type="EMBL" id="CP036268">
    <property type="protein sequence ID" value="QDT37834.1"/>
    <property type="molecule type" value="Genomic_DNA"/>
</dbReference>
<feature type="transmembrane region" description="Helical" evidence="11">
    <location>
        <begin position="34"/>
        <end position="54"/>
    </location>
</feature>
<keyword evidence="5" id="KW-1003">Cell membrane</keyword>
<keyword evidence="4" id="KW-0813">Transport</keyword>
<keyword evidence="6 11" id="KW-0812">Transmembrane</keyword>
<keyword evidence="13" id="KW-1185">Reference proteome</keyword>
<comment type="subcellular location">
    <subcellularLocation>
        <location evidence="1">Cell membrane</location>
        <topology evidence="1">Single-pass membrane protein</topology>
    </subcellularLocation>
</comment>
<organism evidence="12 13">
    <name type="scientific">Stratiformator vulcanicus</name>
    <dbReference type="NCBI Taxonomy" id="2527980"/>
    <lineage>
        <taxon>Bacteria</taxon>
        <taxon>Pseudomonadati</taxon>
        <taxon>Planctomycetota</taxon>
        <taxon>Planctomycetia</taxon>
        <taxon>Planctomycetales</taxon>
        <taxon>Planctomycetaceae</taxon>
        <taxon>Stratiformator</taxon>
    </lineage>
</organism>
<dbReference type="PANTHER" id="PTHR33909">
    <property type="entry name" value="SEC TRANSLOCON ACCESSORY COMPLEX SUBUNIT YAJC"/>
    <property type="match status" value="1"/>
</dbReference>
<dbReference type="NCBIfam" id="TIGR00739">
    <property type="entry name" value="yajC"/>
    <property type="match status" value="1"/>
</dbReference>
<dbReference type="Proteomes" id="UP000317318">
    <property type="component" value="Chromosome"/>
</dbReference>
<evidence type="ECO:0000256" key="6">
    <source>
        <dbReference type="ARBA" id="ARBA00022692"/>
    </source>
</evidence>
<evidence type="ECO:0000256" key="9">
    <source>
        <dbReference type="ARBA" id="ARBA00023010"/>
    </source>
</evidence>
<evidence type="ECO:0000313" key="12">
    <source>
        <dbReference type="EMBL" id="QDT37834.1"/>
    </source>
</evidence>
<evidence type="ECO:0000256" key="1">
    <source>
        <dbReference type="ARBA" id="ARBA00004162"/>
    </source>
</evidence>
<dbReference type="RefSeq" id="WP_310821340.1">
    <property type="nucleotide sequence ID" value="NZ_CP036268.1"/>
</dbReference>
<name>A0A517R1W1_9PLAN</name>